<evidence type="ECO:0000259" key="2">
    <source>
        <dbReference type="Pfam" id="PF26309"/>
    </source>
</evidence>
<dbReference type="Pfam" id="PF14332">
    <property type="entry name" value="DUF4388"/>
    <property type="match status" value="1"/>
</dbReference>
<evidence type="ECO:0000313" key="3">
    <source>
        <dbReference type="EMBL" id="PFG72969.1"/>
    </source>
</evidence>
<dbReference type="PANTHER" id="PTHR36304">
    <property type="entry name" value="DOMAIN GTPASE-ACTIVATING PROTEIN, PUTATIVE-RELATED-RELATED"/>
    <property type="match status" value="1"/>
</dbReference>
<organism evidence="3 4">
    <name type="scientific">Tepidiforma thermophila (strain KCTC 52669 / CGMCC 1.13589 / G233)</name>
    <dbReference type="NCBI Taxonomy" id="2761530"/>
    <lineage>
        <taxon>Bacteria</taxon>
        <taxon>Bacillati</taxon>
        <taxon>Chloroflexota</taxon>
        <taxon>Tepidiformia</taxon>
        <taxon>Tepidiformales</taxon>
        <taxon>Tepidiformaceae</taxon>
        <taxon>Tepidiforma</taxon>
    </lineage>
</organism>
<comment type="caution">
    <text evidence="3">The sequence shown here is derived from an EMBL/GenBank/DDBJ whole genome shotgun (WGS) entry which is preliminary data.</text>
</comment>
<dbReference type="RefSeq" id="WP_098502459.1">
    <property type="nucleotide sequence ID" value="NZ_PDJQ01000001.1"/>
</dbReference>
<evidence type="ECO:0000259" key="1">
    <source>
        <dbReference type="Pfam" id="PF14332"/>
    </source>
</evidence>
<dbReference type="EMBL" id="PDJQ01000001">
    <property type="protein sequence ID" value="PFG72969.1"/>
    <property type="molecule type" value="Genomic_DNA"/>
</dbReference>
<keyword evidence="4" id="KW-1185">Reference proteome</keyword>
<accession>A0A2A9HDU5</accession>
<feature type="domain" description="PatA-like N-terminal" evidence="1">
    <location>
        <begin position="6"/>
        <end position="104"/>
    </location>
</feature>
<protein>
    <submittedName>
        <fullName evidence="3">Uncharacterized protein DUF4388</fullName>
    </submittedName>
</protein>
<name>A0A2A9HDU5_TEPT2</name>
<proteinExistence type="predicted"/>
<evidence type="ECO:0000313" key="4">
    <source>
        <dbReference type="Proteomes" id="UP000223071"/>
    </source>
</evidence>
<dbReference type="PANTHER" id="PTHR36304:SF4">
    <property type="entry name" value="DUF4388 DOMAIN-CONTAINING PROTEIN"/>
    <property type="match status" value="1"/>
</dbReference>
<dbReference type="Proteomes" id="UP000223071">
    <property type="component" value="Unassembled WGS sequence"/>
</dbReference>
<dbReference type="Pfam" id="PF26309">
    <property type="entry name" value="DUF8082"/>
    <property type="match status" value="1"/>
</dbReference>
<dbReference type="InterPro" id="IPR058395">
    <property type="entry name" value="DUF8082"/>
</dbReference>
<reference evidence="3 4" key="1">
    <citation type="submission" date="2017-09" db="EMBL/GenBank/DDBJ databases">
        <title>Sequencing the genomes of two abundant thermophiles in Great Basin hot springs: Thermocrinis jamiesonii and novel Chloroflexi Thermoflexus hugenholtzii.</title>
        <authorList>
            <person name="Hedlund B."/>
        </authorList>
    </citation>
    <scope>NUCLEOTIDE SEQUENCE [LARGE SCALE GENOMIC DNA]</scope>
    <source>
        <strain evidence="3 4">G233</strain>
    </source>
</reference>
<dbReference type="AlphaFoldDB" id="A0A2A9HDU5"/>
<gene>
    <name evidence="3" type="ORF">A9A59_0162</name>
</gene>
<sequence>MPEGLTGSLAQLPLIDLLKMLAAGAQSGRLELSSGLDLGDLYLHRGQLVHAEASGDWGEAAFARLVTWPNGQFRFIPGEEPPERTIARPLDQLLAEAARIASEREAIRRVVPSMDIVPRLARKAPRPQLTIDAADWELITLLDGSRTAASLAAELGLDDFEAMRRIYRLKLAGLVEFEKPQQLAPAARALAGPAFFQALHTAVAAAVGPLAEIIIDDCLDAMGHTRQDFPRDGIARLAEAISNEITDPEKRVKFQQTMLALIRGQQAA</sequence>
<feature type="domain" description="DUF8082" evidence="2">
    <location>
        <begin position="194"/>
        <end position="263"/>
    </location>
</feature>
<dbReference type="InterPro" id="IPR025497">
    <property type="entry name" value="PatA-like_N"/>
</dbReference>